<dbReference type="InterPro" id="IPR000835">
    <property type="entry name" value="HTH_MarR-typ"/>
</dbReference>
<dbReference type="PANTHER" id="PTHR42756">
    <property type="entry name" value="TRANSCRIPTIONAL REGULATOR, MARR"/>
    <property type="match status" value="1"/>
</dbReference>
<reference evidence="5" key="1">
    <citation type="submission" date="2020-10" db="EMBL/GenBank/DDBJ databases">
        <authorList>
            <person name="Gilroy R."/>
        </authorList>
    </citation>
    <scope>NUCLEOTIDE SEQUENCE</scope>
    <source>
        <strain evidence="5">ChiBcec16-1751</strain>
    </source>
</reference>
<protein>
    <submittedName>
        <fullName evidence="5">Winged helix-turn-helix transcriptional regulator</fullName>
    </submittedName>
</protein>
<keyword evidence="2" id="KW-0238">DNA-binding</keyword>
<dbReference type="SUPFAM" id="SSF46785">
    <property type="entry name" value="Winged helix' DNA-binding domain"/>
    <property type="match status" value="1"/>
</dbReference>
<reference evidence="5" key="2">
    <citation type="journal article" date="2021" name="PeerJ">
        <title>Extensive microbial diversity within the chicken gut microbiome revealed by metagenomics and culture.</title>
        <authorList>
            <person name="Gilroy R."/>
            <person name="Ravi A."/>
            <person name="Getino M."/>
            <person name="Pursley I."/>
            <person name="Horton D.L."/>
            <person name="Alikhan N.F."/>
            <person name="Baker D."/>
            <person name="Gharbi K."/>
            <person name="Hall N."/>
            <person name="Watson M."/>
            <person name="Adriaenssens E.M."/>
            <person name="Foster-Nyarko E."/>
            <person name="Jarju S."/>
            <person name="Secka A."/>
            <person name="Antonio M."/>
            <person name="Oren A."/>
            <person name="Chaudhuri R.R."/>
            <person name="La Ragione R."/>
            <person name="Hildebrand F."/>
            <person name="Pallen M.J."/>
        </authorList>
    </citation>
    <scope>NUCLEOTIDE SEQUENCE</scope>
    <source>
        <strain evidence="5">ChiBcec16-1751</strain>
    </source>
</reference>
<gene>
    <name evidence="5" type="ORF">IAA83_09360</name>
</gene>
<sequence length="155" mass="18327">MLERVVWDVYTKFKLHFYQQIFRQFQNREASLTTVETYCMETIQALGQPTVNEFATFAGISPPNAAYKVASLIRKGYLRKVRSQNDRREYHLQVTEKYLEYYNIGNGYVMEVMERVRTRFAPEDCRKLEQMLDIIGRELMPEVALSHGESEEPIQ</sequence>
<keyword evidence="3" id="KW-0804">Transcription</keyword>
<dbReference type="AlphaFoldDB" id="A0A9D1JUS6"/>
<evidence type="ECO:0000313" key="6">
    <source>
        <dbReference type="Proteomes" id="UP000886741"/>
    </source>
</evidence>
<proteinExistence type="predicted"/>
<dbReference type="InterPro" id="IPR036388">
    <property type="entry name" value="WH-like_DNA-bd_sf"/>
</dbReference>
<dbReference type="PROSITE" id="PS50995">
    <property type="entry name" value="HTH_MARR_2"/>
    <property type="match status" value="1"/>
</dbReference>
<dbReference type="Proteomes" id="UP000886741">
    <property type="component" value="Unassembled WGS sequence"/>
</dbReference>
<evidence type="ECO:0000313" key="5">
    <source>
        <dbReference type="EMBL" id="HIS65559.1"/>
    </source>
</evidence>
<name>A0A9D1JUS6_9FIRM</name>
<dbReference type="Gene3D" id="1.10.10.10">
    <property type="entry name" value="Winged helix-like DNA-binding domain superfamily/Winged helix DNA-binding domain"/>
    <property type="match status" value="1"/>
</dbReference>
<accession>A0A9D1JUS6</accession>
<dbReference type="SMART" id="SM00347">
    <property type="entry name" value="HTH_MARR"/>
    <property type="match status" value="1"/>
</dbReference>
<dbReference type="PANTHER" id="PTHR42756:SF1">
    <property type="entry name" value="TRANSCRIPTIONAL REPRESSOR OF EMRAB OPERON"/>
    <property type="match status" value="1"/>
</dbReference>
<comment type="caution">
    <text evidence="5">The sequence shown here is derived from an EMBL/GenBank/DDBJ whole genome shotgun (WGS) entry which is preliminary data.</text>
</comment>
<keyword evidence="1" id="KW-0805">Transcription regulation</keyword>
<dbReference type="GO" id="GO:0003700">
    <property type="term" value="F:DNA-binding transcription factor activity"/>
    <property type="evidence" value="ECO:0007669"/>
    <property type="project" value="InterPro"/>
</dbReference>
<evidence type="ECO:0000256" key="3">
    <source>
        <dbReference type="ARBA" id="ARBA00023163"/>
    </source>
</evidence>
<organism evidence="5 6">
    <name type="scientific">Candidatus Avoscillospira avistercoris</name>
    <dbReference type="NCBI Taxonomy" id="2840707"/>
    <lineage>
        <taxon>Bacteria</taxon>
        <taxon>Bacillati</taxon>
        <taxon>Bacillota</taxon>
        <taxon>Clostridia</taxon>
        <taxon>Eubacteriales</taxon>
        <taxon>Oscillospiraceae</taxon>
        <taxon>Oscillospiraceae incertae sedis</taxon>
        <taxon>Candidatus Avoscillospira</taxon>
    </lineage>
</organism>
<dbReference type="Pfam" id="PF01047">
    <property type="entry name" value="MarR"/>
    <property type="match status" value="1"/>
</dbReference>
<dbReference type="GO" id="GO:0003677">
    <property type="term" value="F:DNA binding"/>
    <property type="evidence" value="ECO:0007669"/>
    <property type="project" value="UniProtKB-KW"/>
</dbReference>
<evidence type="ECO:0000256" key="2">
    <source>
        <dbReference type="ARBA" id="ARBA00023125"/>
    </source>
</evidence>
<dbReference type="InterPro" id="IPR036390">
    <property type="entry name" value="WH_DNA-bd_sf"/>
</dbReference>
<evidence type="ECO:0000259" key="4">
    <source>
        <dbReference type="PROSITE" id="PS50995"/>
    </source>
</evidence>
<evidence type="ECO:0000256" key="1">
    <source>
        <dbReference type="ARBA" id="ARBA00023015"/>
    </source>
</evidence>
<dbReference type="EMBL" id="DVJJ01000143">
    <property type="protein sequence ID" value="HIS65559.1"/>
    <property type="molecule type" value="Genomic_DNA"/>
</dbReference>
<feature type="domain" description="HTH marR-type" evidence="4">
    <location>
        <begin position="1"/>
        <end position="140"/>
    </location>
</feature>